<sequence>MRNAFMAVAMAIAMKSSSAAFVPSGTITGTEFSRDDQASMGEAAGAIVGDSVAATLPSDHPALDKNAAGVIMQDLAEVVPPKAAVHASLEDVENICERDYSQTCPLDYELAGHAFGPNSLVCGPGPGYDGPCKGDLLDLSEVKSARAKKTWASRCMRDWPCVQCSHKYSAQCPKGWKPSEGNKE</sequence>
<evidence type="ECO:0000313" key="5">
    <source>
        <dbReference type="Proteomes" id="UP000007494"/>
    </source>
</evidence>
<evidence type="ECO:0000256" key="1">
    <source>
        <dbReference type="SAM" id="SignalP"/>
    </source>
</evidence>
<dbReference type="Proteomes" id="UP000007494">
    <property type="component" value="Chromosome VI"/>
</dbReference>
<dbReference type="eggNOG" id="ENOG502SQXS">
    <property type="taxonomic scope" value="Eukaryota"/>
</dbReference>
<dbReference type="EMBL" id="FR823387">
    <property type="protein sequence ID" value="CBZ51876.1"/>
    <property type="molecule type" value="Genomic_DNA"/>
</dbReference>
<accession>F0VDT3</accession>
<dbReference type="OMA" id="FWPCKKC"/>
<organism evidence="3 5">
    <name type="scientific">Neospora caninum (strain Liverpool)</name>
    <dbReference type="NCBI Taxonomy" id="572307"/>
    <lineage>
        <taxon>Eukaryota</taxon>
        <taxon>Sar</taxon>
        <taxon>Alveolata</taxon>
        <taxon>Apicomplexa</taxon>
        <taxon>Conoidasida</taxon>
        <taxon>Coccidia</taxon>
        <taxon>Eucoccidiorida</taxon>
        <taxon>Eimeriorina</taxon>
        <taxon>Sarcocystidae</taxon>
        <taxon>Neospora</taxon>
    </lineage>
</organism>
<reference evidence="3" key="1">
    <citation type="submission" date="2011-02" db="EMBL/GenBank/DDBJ databases">
        <authorList>
            <person name="Aslett M."/>
        </authorList>
    </citation>
    <scope>NUCLEOTIDE SEQUENCE</scope>
    <source>
        <strain evidence="3">Liverpool</strain>
    </source>
</reference>
<feature type="signal peptide" evidence="1">
    <location>
        <begin position="1"/>
        <end position="19"/>
    </location>
</feature>
<dbReference type="AlphaFoldDB" id="F0VDT3"/>
<proteinExistence type="predicted"/>
<dbReference type="EMBL" id="LN714480">
    <property type="protein sequence ID" value="CEL65836.1"/>
    <property type="molecule type" value="Genomic_DNA"/>
</dbReference>
<gene>
    <name evidence="4" type="ORF">BN1204_016680</name>
    <name evidence="3" type="ORF">NCLIV_016680</name>
</gene>
<name>F0VDT3_NEOCL</name>
<dbReference type="VEuPathDB" id="ToxoDB:NCLIV_016680"/>
<dbReference type="Pfam" id="PF09717">
    <property type="entry name" value="CPW_WPC"/>
    <property type="match status" value="1"/>
</dbReference>
<dbReference type="RefSeq" id="XP_003881909.1">
    <property type="nucleotide sequence ID" value="XM_003881860.1"/>
</dbReference>
<keyword evidence="1" id="KW-0732">Signal</keyword>
<feature type="chain" id="PRO_5007655057" evidence="1">
    <location>
        <begin position="20"/>
        <end position="184"/>
    </location>
</feature>
<dbReference type="InParanoid" id="F0VDT3"/>
<protein>
    <submittedName>
        <fullName evidence="4">Cpw-wpc domain-containing protein</fullName>
    </submittedName>
</protein>
<reference evidence="5" key="3">
    <citation type="journal article" date="2012" name="PLoS Pathog.">
        <title>Comparative genomics of the apicomplexan parasites Toxoplasma gondii and Neospora caninum: Coccidia differing in host range and transmission strategy.</title>
        <authorList>
            <person name="Reid A.J."/>
            <person name="Vermont S.J."/>
            <person name="Cotton J.A."/>
            <person name="Harris D."/>
            <person name="Hill-Cawthorne G.A."/>
            <person name="Konen-Waisman S."/>
            <person name="Latham S.M."/>
            <person name="Mourier T."/>
            <person name="Norton R."/>
            <person name="Quail M.A."/>
            <person name="Sanders M."/>
            <person name="Shanmugam D."/>
            <person name="Sohal A."/>
            <person name="Wasmuth J.D."/>
            <person name="Brunk B."/>
            <person name="Grigg M.E."/>
            <person name="Howard J.C."/>
            <person name="Parkinson J."/>
            <person name="Roos D.S."/>
            <person name="Trees A.J."/>
            <person name="Berriman M."/>
            <person name="Pain A."/>
            <person name="Wastling J.M."/>
        </authorList>
    </citation>
    <scope>NUCLEOTIDE SEQUENCE [LARGE SCALE GENOMIC DNA]</scope>
    <source>
        <strain evidence="5">Liverpool</strain>
    </source>
</reference>
<reference evidence="4" key="4">
    <citation type="journal article" date="2015" name="PLoS ONE">
        <title>Comprehensive Evaluation of Toxoplasma gondii VEG and Neospora caninum LIV Genomes with Tachyzoite Stage Transcriptome and Proteome Defines Novel Transcript Features.</title>
        <authorList>
            <person name="Ramaprasad A."/>
            <person name="Mourier T."/>
            <person name="Naeem R."/>
            <person name="Malas T.B."/>
            <person name="Moussa E."/>
            <person name="Panigrahi A."/>
            <person name="Vermont S.J."/>
            <person name="Otto T.D."/>
            <person name="Wastling J."/>
            <person name="Pain A."/>
        </authorList>
    </citation>
    <scope>NUCLEOTIDE SEQUENCE</scope>
    <source>
        <strain evidence="4">Liverpool</strain>
    </source>
</reference>
<dbReference type="InterPro" id="IPR006387">
    <property type="entry name" value="CPW_WPC_dom"/>
</dbReference>
<feature type="domain" description="CPW-WPC" evidence="2">
    <location>
        <begin position="96"/>
        <end position="163"/>
    </location>
</feature>
<dbReference type="SMART" id="SM01099">
    <property type="entry name" value="CPW_WPC"/>
    <property type="match status" value="1"/>
</dbReference>
<evidence type="ECO:0000313" key="4">
    <source>
        <dbReference type="EMBL" id="CEL65836.1"/>
    </source>
</evidence>
<keyword evidence="5" id="KW-1185">Reference proteome</keyword>
<evidence type="ECO:0000313" key="3">
    <source>
        <dbReference type="EMBL" id="CBZ51876.1"/>
    </source>
</evidence>
<reference evidence="3" key="2">
    <citation type="submission" date="2011-03" db="EMBL/GenBank/DDBJ databases">
        <title>Comparative genomics and transcriptomics of Neospora caninum and Toxoplasma gondii.</title>
        <authorList>
            <person name="Reid A.J."/>
            <person name="Sohal A."/>
            <person name="Harris D."/>
            <person name="Quail M."/>
            <person name="Sanders M."/>
            <person name="Berriman M."/>
            <person name="Wastling J.M."/>
            <person name="Pain A."/>
        </authorList>
    </citation>
    <scope>NUCLEOTIDE SEQUENCE</scope>
    <source>
        <strain evidence="3">Liverpool</strain>
    </source>
</reference>
<evidence type="ECO:0000259" key="2">
    <source>
        <dbReference type="SMART" id="SM01099"/>
    </source>
</evidence>
<dbReference type="OrthoDB" id="364448at2759"/>
<dbReference type="GeneID" id="13444506"/>